<name>A0AAE4AUZ0_9ACTN</name>
<dbReference type="PANTHER" id="PTHR43364:SF4">
    <property type="entry name" value="NAD(P)-LINKED OXIDOREDUCTASE SUPERFAMILY PROTEIN"/>
    <property type="match status" value="1"/>
</dbReference>
<protein>
    <submittedName>
        <fullName evidence="3">Aryl-alcohol dehydrogenase-like predicted oxidoreductase</fullName>
    </submittedName>
</protein>
<dbReference type="InterPro" id="IPR023210">
    <property type="entry name" value="NADP_OxRdtase_dom"/>
</dbReference>
<dbReference type="Pfam" id="PF00248">
    <property type="entry name" value="Aldo_ket_red"/>
    <property type="match status" value="1"/>
</dbReference>
<gene>
    <name evidence="3" type="ORF">J2S42_000989</name>
</gene>
<evidence type="ECO:0000313" key="3">
    <source>
        <dbReference type="EMBL" id="MDQ0364320.1"/>
    </source>
</evidence>
<dbReference type="AlphaFoldDB" id="A0AAE4AUZ0"/>
<dbReference type="SUPFAM" id="SSF51430">
    <property type="entry name" value="NAD(P)-linked oxidoreductase"/>
    <property type="match status" value="1"/>
</dbReference>
<proteinExistence type="predicted"/>
<evidence type="ECO:0000259" key="2">
    <source>
        <dbReference type="Pfam" id="PF00248"/>
    </source>
</evidence>
<keyword evidence="4" id="KW-1185">Reference proteome</keyword>
<evidence type="ECO:0000313" key="4">
    <source>
        <dbReference type="Proteomes" id="UP001240236"/>
    </source>
</evidence>
<dbReference type="PANTHER" id="PTHR43364">
    <property type="entry name" value="NADH-SPECIFIC METHYLGLYOXAL REDUCTASE-RELATED"/>
    <property type="match status" value="1"/>
</dbReference>
<sequence length="149" mass="15879">MLPTCRRYGLGTLIWSPLAGGLLTGRFRPGGEPVSANSLRWLPRHMSDRRKHDAIERLVPIAEQAGLSLTHLALAFVVGHPGVTSAIIGPRTMEHLDDLLAGAGTTLGDDVLDRIDEVVAPGTDLGAMDVAHVPAALTDPALRRRRDAA</sequence>
<dbReference type="Gene3D" id="3.20.20.100">
    <property type="entry name" value="NADP-dependent oxidoreductase domain"/>
    <property type="match status" value="1"/>
</dbReference>
<dbReference type="GO" id="GO:0016491">
    <property type="term" value="F:oxidoreductase activity"/>
    <property type="evidence" value="ECO:0007669"/>
    <property type="project" value="UniProtKB-KW"/>
</dbReference>
<dbReference type="GO" id="GO:0005829">
    <property type="term" value="C:cytosol"/>
    <property type="evidence" value="ECO:0007669"/>
    <property type="project" value="TreeGrafter"/>
</dbReference>
<reference evidence="3 4" key="1">
    <citation type="submission" date="2023-07" db="EMBL/GenBank/DDBJ databases">
        <title>Sequencing the genomes of 1000 actinobacteria strains.</title>
        <authorList>
            <person name="Klenk H.-P."/>
        </authorList>
    </citation>
    <scope>NUCLEOTIDE SEQUENCE [LARGE SCALE GENOMIC DNA]</scope>
    <source>
        <strain evidence="3 4">DSM 44709</strain>
    </source>
</reference>
<dbReference type="Proteomes" id="UP001240236">
    <property type="component" value="Unassembled WGS sequence"/>
</dbReference>
<feature type="domain" description="NADP-dependent oxidoreductase" evidence="2">
    <location>
        <begin position="1"/>
        <end position="119"/>
    </location>
</feature>
<keyword evidence="1" id="KW-0560">Oxidoreductase</keyword>
<dbReference type="InterPro" id="IPR050523">
    <property type="entry name" value="AKR_Detox_Biosynth"/>
</dbReference>
<evidence type="ECO:0000256" key="1">
    <source>
        <dbReference type="ARBA" id="ARBA00023002"/>
    </source>
</evidence>
<dbReference type="EMBL" id="JAUSUZ010000001">
    <property type="protein sequence ID" value="MDQ0364320.1"/>
    <property type="molecule type" value="Genomic_DNA"/>
</dbReference>
<organism evidence="3 4">
    <name type="scientific">Catenuloplanes indicus</name>
    <dbReference type="NCBI Taxonomy" id="137267"/>
    <lineage>
        <taxon>Bacteria</taxon>
        <taxon>Bacillati</taxon>
        <taxon>Actinomycetota</taxon>
        <taxon>Actinomycetes</taxon>
        <taxon>Micromonosporales</taxon>
        <taxon>Micromonosporaceae</taxon>
        <taxon>Catenuloplanes</taxon>
    </lineage>
</organism>
<comment type="caution">
    <text evidence="3">The sequence shown here is derived from an EMBL/GenBank/DDBJ whole genome shotgun (WGS) entry which is preliminary data.</text>
</comment>
<accession>A0AAE4AUZ0</accession>
<dbReference type="InterPro" id="IPR036812">
    <property type="entry name" value="NAD(P)_OxRdtase_dom_sf"/>
</dbReference>